<dbReference type="Pfam" id="PF03861">
    <property type="entry name" value="ANTAR"/>
    <property type="match status" value="1"/>
</dbReference>
<dbReference type="Gene3D" id="3.30.450.40">
    <property type="match status" value="1"/>
</dbReference>
<keyword evidence="3" id="KW-0805">Transcription regulation</keyword>
<evidence type="ECO:0000259" key="5">
    <source>
        <dbReference type="PROSITE" id="PS50921"/>
    </source>
</evidence>
<organism evidence="6 7">
    <name type="scientific">Tersicoccus solisilvae</name>
    <dbReference type="NCBI Taxonomy" id="1882339"/>
    <lineage>
        <taxon>Bacteria</taxon>
        <taxon>Bacillati</taxon>
        <taxon>Actinomycetota</taxon>
        <taxon>Actinomycetes</taxon>
        <taxon>Micrococcales</taxon>
        <taxon>Micrococcaceae</taxon>
        <taxon>Tersicoccus</taxon>
    </lineage>
</organism>
<keyword evidence="4" id="KW-0804">Transcription</keyword>
<dbReference type="PROSITE" id="PS50921">
    <property type="entry name" value="ANTAR"/>
    <property type="match status" value="1"/>
</dbReference>
<dbReference type="InterPro" id="IPR011006">
    <property type="entry name" value="CheY-like_superfamily"/>
</dbReference>
<dbReference type="Pfam" id="PF13185">
    <property type="entry name" value="GAF_2"/>
    <property type="match status" value="1"/>
</dbReference>
<protein>
    <submittedName>
        <fullName evidence="6">Transcriptional regulator</fullName>
    </submittedName>
</protein>
<keyword evidence="7" id="KW-1185">Reference proteome</keyword>
<comment type="caution">
    <text evidence="6">The sequence shown here is derived from an EMBL/GenBank/DDBJ whole genome shotgun (WGS) entry which is preliminary data.</text>
</comment>
<accession>A0ABQ1P4A7</accession>
<dbReference type="EMBL" id="BMJI01000006">
    <property type="protein sequence ID" value="GGC89075.1"/>
    <property type="molecule type" value="Genomic_DNA"/>
</dbReference>
<name>A0ABQ1P4A7_9MICC</name>
<keyword evidence="1" id="KW-0808">Transferase</keyword>
<reference evidence="7" key="1">
    <citation type="journal article" date="2019" name="Int. J. Syst. Evol. Microbiol.">
        <title>The Global Catalogue of Microorganisms (GCM) 10K type strain sequencing project: providing services to taxonomists for standard genome sequencing and annotation.</title>
        <authorList>
            <consortium name="The Broad Institute Genomics Platform"/>
            <consortium name="The Broad Institute Genome Sequencing Center for Infectious Disease"/>
            <person name="Wu L."/>
            <person name="Ma J."/>
        </authorList>
    </citation>
    <scope>NUCLEOTIDE SEQUENCE [LARGE SCALE GENOMIC DNA]</scope>
    <source>
        <strain evidence="7">CGMCC 1.15480</strain>
    </source>
</reference>
<keyword evidence="2" id="KW-0418">Kinase</keyword>
<evidence type="ECO:0000256" key="2">
    <source>
        <dbReference type="ARBA" id="ARBA00022777"/>
    </source>
</evidence>
<sequence>MEDRDARRSETDAVGVSFQTLTRMIGASGHADPDRLVAVAARLMPHADQAGVTSIRNDRPAVTVASTGEIPRAVDALQYRTGEGPCLDASLDDEAVISDDLAVERRWPAFAAACVDQFGVRSMLSVRLSLSQQDRAALNFYSPSTHVFTGQDVAEAVILAPFAALVVQQRLHEKDVSHYQEALISSRRIGSAVGILMAQHGVDADDAFGMLRTASQHLNRKLKDLAADVNYTGDLP</sequence>
<dbReference type="InterPro" id="IPR029016">
    <property type="entry name" value="GAF-like_dom_sf"/>
</dbReference>
<dbReference type="InterPro" id="IPR012074">
    <property type="entry name" value="GAF_ANTAR"/>
</dbReference>
<evidence type="ECO:0000313" key="6">
    <source>
        <dbReference type="EMBL" id="GGC89075.1"/>
    </source>
</evidence>
<dbReference type="InterPro" id="IPR005561">
    <property type="entry name" value="ANTAR"/>
</dbReference>
<dbReference type="SUPFAM" id="SSF55781">
    <property type="entry name" value="GAF domain-like"/>
    <property type="match status" value="1"/>
</dbReference>
<evidence type="ECO:0000313" key="7">
    <source>
        <dbReference type="Proteomes" id="UP000597761"/>
    </source>
</evidence>
<proteinExistence type="predicted"/>
<dbReference type="SUPFAM" id="SSF52172">
    <property type="entry name" value="CheY-like"/>
    <property type="match status" value="1"/>
</dbReference>
<dbReference type="InterPro" id="IPR036388">
    <property type="entry name" value="WH-like_DNA-bd_sf"/>
</dbReference>
<dbReference type="Gene3D" id="1.10.10.10">
    <property type="entry name" value="Winged helix-like DNA-binding domain superfamily/Winged helix DNA-binding domain"/>
    <property type="match status" value="1"/>
</dbReference>
<evidence type="ECO:0000256" key="3">
    <source>
        <dbReference type="ARBA" id="ARBA00023015"/>
    </source>
</evidence>
<evidence type="ECO:0000256" key="1">
    <source>
        <dbReference type="ARBA" id="ARBA00022679"/>
    </source>
</evidence>
<evidence type="ECO:0000256" key="4">
    <source>
        <dbReference type="ARBA" id="ARBA00023163"/>
    </source>
</evidence>
<gene>
    <name evidence="6" type="ORF">GCM10011512_14990</name>
</gene>
<dbReference type="SMART" id="SM01012">
    <property type="entry name" value="ANTAR"/>
    <property type="match status" value="1"/>
</dbReference>
<dbReference type="InterPro" id="IPR003018">
    <property type="entry name" value="GAF"/>
</dbReference>
<dbReference type="PIRSF" id="PIRSF036625">
    <property type="entry name" value="GAF_ANTAR"/>
    <property type="match status" value="1"/>
</dbReference>
<dbReference type="Proteomes" id="UP000597761">
    <property type="component" value="Unassembled WGS sequence"/>
</dbReference>
<feature type="domain" description="ANTAR" evidence="5">
    <location>
        <begin position="168"/>
        <end position="230"/>
    </location>
</feature>